<organism evidence="2 3">
    <name type="scientific">Lentzea fradiae</name>
    <dbReference type="NCBI Taxonomy" id="200378"/>
    <lineage>
        <taxon>Bacteria</taxon>
        <taxon>Bacillati</taxon>
        <taxon>Actinomycetota</taxon>
        <taxon>Actinomycetes</taxon>
        <taxon>Pseudonocardiales</taxon>
        <taxon>Pseudonocardiaceae</taxon>
        <taxon>Lentzea</taxon>
    </lineage>
</organism>
<accession>A0A1G8BMG6</accession>
<feature type="transmembrane region" description="Helical" evidence="1">
    <location>
        <begin position="37"/>
        <end position="54"/>
    </location>
</feature>
<keyword evidence="1" id="KW-0472">Membrane</keyword>
<dbReference type="AlphaFoldDB" id="A0A1G8BMG6"/>
<dbReference type="Proteomes" id="UP000199623">
    <property type="component" value="Unassembled WGS sequence"/>
</dbReference>
<keyword evidence="3" id="KW-1185">Reference proteome</keyword>
<evidence type="ECO:0000313" key="3">
    <source>
        <dbReference type="Proteomes" id="UP000199623"/>
    </source>
</evidence>
<evidence type="ECO:0000313" key="2">
    <source>
        <dbReference type="EMBL" id="SDH33780.1"/>
    </source>
</evidence>
<protein>
    <submittedName>
        <fullName evidence="2">Uncharacterized protein</fullName>
    </submittedName>
</protein>
<name>A0A1G8BMG6_9PSEU</name>
<proteinExistence type="predicted"/>
<keyword evidence="1" id="KW-0812">Transmembrane</keyword>
<dbReference type="STRING" id="200378.SAMN05216553_119116"/>
<sequence length="377" mass="39576">MCLGLIASALVLLAVARAWLVREGLLYGTDRILGTDVLISALLVLGLVLMRYFVRRDKSKGKDKGGGSGETPTWTDWFGFAATLLGLPALVVSLLTLVAPATPNAYGARACAAAQVYSANYVGLTVGPLGNYARSGPGVAFSQTDRFDSGCTLGFEGYCVGDAIKDPVAPKGWTETRWLLVARHDEGWGRTVARVLSDEPEHKRFVSLSYVAPKSPEQNLKYLGDEACEGGRARPGPVVMTSQPAGGGVEFTMETTHTERVGVAIALPDNAIRGGSAIRQVGSKETEANGTVSITWNTQSTLPQLTPKRSEPVRVVALAAPCLGPVGSADVESTATVTYAIAADGAVTVVPDAPAASDDLRDKLRRAACDTERSGAL</sequence>
<feature type="transmembrane region" description="Helical" evidence="1">
    <location>
        <begin position="74"/>
        <end position="99"/>
    </location>
</feature>
<reference evidence="3" key="1">
    <citation type="submission" date="2016-10" db="EMBL/GenBank/DDBJ databases">
        <authorList>
            <person name="Varghese N."/>
            <person name="Submissions S."/>
        </authorList>
    </citation>
    <scope>NUCLEOTIDE SEQUENCE [LARGE SCALE GENOMIC DNA]</scope>
    <source>
        <strain evidence="3">CGMCC 4.3506</strain>
    </source>
</reference>
<dbReference type="EMBL" id="FNCC01000019">
    <property type="protein sequence ID" value="SDH33780.1"/>
    <property type="molecule type" value="Genomic_DNA"/>
</dbReference>
<evidence type="ECO:0000256" key="1">
    <source>
        <dbReference type="SAM" id="Phobius"/>
    </source>
</evidence>
<gene>
    <name evidence="2" type="ORF">SAMN05216553_119116</name>
</gene>
<keyword evidence="1" id="KW-1133">Transmembrane helix</keyword>